<name>A0ABU2HAJ1_9ACTN</name>
<dbReference type="EMBL" id="JAVLVT010000010">
    <property type="protein sequence ID" value="MDS1272335.1"/>
    <property type="molecule type" value="Genomic_DNA"/>
</dbReference>
<sequence>MNHLEPEQVRGLTERIDAEQGRLDILVSGLWGGDHLARHGLGLEHDDWDEAAEDFPHGDAMSLCASASSSLAR</sequence>
<comment type="caution">
    <text evidence="1">The sequence shown here is derived from an EMBL/GenBank/DDBJ whole genome shotgun (WGS) entry which is preliminary data.</text>
</comment>
<proteinExistence type="predicted"/>
<organism evidence="1 2">
    <name type="scientific">Lipingzhangella rawalii</name>
    <dbReference type="NCBI Taxonomy" id="2055835"/>
    <lineage>
        <taxon>Bacteria</taxon>
        <taxon>Bacillati</taxon>
        <taxon>Actinomycetota</taxon>
        <taxon>Actinomycetes</taxon>
        <taxon>Streptosporangiales</taxon>
        <taxon>Nocardiopsidaceae</taxon>
        <taxon>Lipingzhangella</taxon>
    </lineage>
</organism>
<protein>
    <submittedName>
        <fullName evidence="1">Uncharacterized protein</fullName>
    </submittedName>
</protein>
<keyword evidence="2" id="KW-1185">Reference proteome</keyword>
<evidence type="ECO:0000313" key="1">
    <source>
        <dbReference type="EMBL" id="MDS1272335.1"/>
    </source>
</evidence>
<evidence type="ECO:0000313" key="2">
    <source>
        <dbReference type="Proteomes" id="UP001250214"/>
    </source>
</evidence>
<gene>
    <name evidence="1" type="ORF">RIF23_18775</name>
</gene>
<accession>A0ABU2HAJ1</accession>
<reference evidence="2" key="1">
    <citation type="submission" date="2023-07" db="EMBL/GenBank/DDBJ databases">
        <title>Novel species in the genus Lipingzhangella isolated from Sambhar Salt Lake.</title>
        <authorList>
            <person name="Jiya N."/>
            <person name="Kajale S."/>
            <person name="Sharma A."/>
        </authorList>
    </citation>
    <scope>NUCLEOTIDE SEQUENCE [LARGE SCALE GENOMIC DNA]</scope>
    <source>
        <strain evidence="2">LS1_29</strain>
    </source>
</reference>
<dbReference type="Proteomes" id="UP001250214">
    <property type="component" value="Unassembled WGS sequence"/>
</dbReference>